<protein>
    <recommendedName>
        <fullName evidence="2">SPOR domain-containing protein</fullName>
    </recommendedName>
</protein>
<reference evidence="3 4" key="1">
    <citation type="submission" date="2019-11" db="EMBL/GenBank/DDBJ databases">
        <authorList>
            <person name="Khan S.A."/>
            <person name="Jeon C.O."/>
            <person name="Chun B.H."/>
        </authorList>
    </citation>
    <scope>NUCLEOTIDE SEQUENCE [LARGE SCALE GENOMIC DNA]</scope>
    <source>
        <strain evidence="3 4">IMCC 1097</strain>
    </source>
</reference>
<evidence type="ECO:0000256" key="1">
    <source>
        <dbReference type="SAM" id="Phobius"/>
    </source>
</evidence>
<sequence length="475" mass="49379">MSALVGSGARAQSVLEHWLRFDPGVAELVAPSGMGKSAVAKALGGDDVRLIRISAPIKPDVLLAALTRQLGVAGGDLRASLIKIRKQARTARGAGFHTLIVVDRAEHADDAVLALLGRIGLAAADGDGIAVLLLASTSQRARLTQVSHQGARFDDISLVPLNDDEADELISAHLHDGPWQGDGLAALDRAALIAAAAGNPGRLLAMLANKRNGLPLVARTPAGRKRVMTVFGIGLVLAFGLTGAWVWQWHSESGVAPLPAAADAAEPAGTRDLLAEVEAQIQAPLAEPPAPAPLAEESFDFAGALPAPAAAVELDRLMAEWPQPVLASAPAPVIVSAPVTVPEVAPVSSLVVFAPAPTAPASNEVAAASVQVRPSAADEAKILSSSAASFTLQLFGTRDLAAASNQKNRLPSSIDGRIAEVIHQGNPWFVLVAGDYRTREDAEAASRGLPANVIEQGFWIRSFEGLQNQIREARR</sequence>
<feature type="transmembrane region" description="Helical" evidence="1">
    <location>
        <begin position="227"/>
        <end position="247"/>
    </location>
</feature>
<name>A0A5Q2QBX8_9GAMM</name>
<dbReference type="InterPro" id="IPR007730">
    <property type="entry name" value="SPOR-like_dom"/>
</dbReference>
<dbReference type="OrthoDB" id="6189127at2"/>
<keyword evidence="1" id="KW-0812">Transmembrane</keyword>
<keyword evidence="1" id="KW-0472">Membrane</keyword>
<dbReference type="KEGG" id="llp:GH975_01625"/>
<dbReference type="Pfam" id="PF05036">
    <property type="entry name" value="SPOR"/>
    <property type="match status" value="1"/>
</dbReference>
<dbReference type="EMBL" id="CP045871">
    <property type="protein sequence ID" value="QGG79330.1"/>
    <property type="molecule type" value="Genomic_DNA"/>
</dbReference>
<dbReference type="InterPro" id="IPR027417">
    <property type="entry name" value="P-loop_NTPase"/>
</dbReference>
<evidence type="ECO:0000259" key="2">
    <source>
        <dbReference type="PROSITE" id="PS51724"/>
    </source>
</evidence>
<dbReference type="InterPro" id="IPR036680">
    <property type="entry name" value="SPOR-like_sf"/>
</dbReference>
<proteinExistence type="predicted"/>
<dbReference type="PANTHER" id="PTHR35894:SF5">
    <property type="entry name" value="MU-LIKE PROPHAGE FLUMU DNA TRANSPOSITION PROTEIN B"/>
    <property type="match status" value="1"/>
</dbReference>
<dbReference type="GO" id="GO:0042834">
    <property type="term" value="F:peptidoglycan binding"/>
    <property type="evidence" value="ECO:0007669"/>
    <property type="project" value="InterPro"/>
</dbReference>
<dbReference type="InterPro" id="IPR052026">
    <property type="entry name" value="ExeA_AAA_ATPase_DNA-bind"/>
</dbReference>
<keyword evidence="1" id="KW-1133">Transmembrane helix</keyword>
<keyword evidence="4" id="KW-1185">Reference proteome</keyword>
<accession>A0A5Q2QBX8</accession>
<dbReference type="PANTHER" id="PTHR35894">
    <property type="entry name" value="GENERAL SECRETION PATHWAY PROTEIN A-RELATED"/>
    <property type="match status" value="1"/>
</dbReference>
<dbReference type="RefSeq" id="WP_153712834.1">
    <property type="nucleotide sequence ID" value="NZ_CP045871.1"/>
</dbReference>
<dbReference type="AlphaFoldDB" id="A0A5Q2QBX8"/>
<evidence type="ECO:0000313" key="4">
    <source>
        <dbReference type="Proteomes" id="UP000388235"/>
    </source>
</evidence>
<dbReference type="SUPFAM" id="SSF52540">
    <property type="entry name" value="P-loop containing nucleoside triphosphate hydrolases"/>
    <property type="match status" value="1"/>
</dbReference>
<dbReference type="Gene3D" id="3.30.70.1070">
    <property type="entry name" value="Sporulation related repeat"/>
    <property type="match status" value="1"/>
</dbReference>
<dbReference type="Proteomes" id="UP000388235">
    <property type="component" value="Chromosome"/>
</dbReference>
<dbReference type="PROSITE" id="PS51724">
    <property type="entry name" value="SPOR"/>
    <property type="match status" value="1"/>
</dbReference>
<feature type="domain" description="SPOR" evidence="2">
    <location>
        <begin position="384"/>
        <end position="462"/>
    </location>
</feature>
<evidence type="ECO:0000313" key="3">
    <source>
        <dbReference type="EMBL" id="QGG79330.1"/>
    </source>
</evidence>
<gene>
    <name evidence="3" type="ORF">GH975_01625</name>
</gene>
<organism evidence="3 4">
    <name type="scientific">Litorivicinus lipolyticus</name>
    <dbReference type="NCBI Taxonomy" id="418701"/>
    <lineage>
        <taxon>Bacteria</taxon>
        <taxon>Pseudomonadati</taxon>
        <taxon>Pseudomonadota</taxon>
        <taxon>Gammaproteobacteria</taxon>
        <taxon>Oceanospirillales</taxon>
        <taxon>Litorivicinaceae</taxon>
        <taxon>Litorivicinus</taxon>
    </lineage>
</organism>